<dbReference type="KEGG" id="acan:ACA1_239200"/>
<dbReference type="VEuPathDB" id="AmoebaDB:ACA1_239200"/>
<evidence type="ECO:0000313" key="8">
    <source>
        <dbReference type="Proteomes" id="UP000011083"/>
    </source>
</evidence>
<feature type="region of interest" description="Disordered" evidence="5">
    <location>
        <begin position="1"/>
        <end position="21"/>
    </location>
</feature>
<evidence type="ECO:0000256" key="3">
    <source>
        <dbReference type="ARBA" id="ARBA00022833"/>
    </source>
</evidence>
<dbReference type="GO" id="GO:0008270">
    <property type="term" value="F:zinc ion binding"/>
    <property type="evidence" value="ECO:0007669"/>
    <property type="project" value="UniProtKB-KW"/>
</dbReference>
<proteinExistence type="predicted"/>
<evidence type="ECO:0000256" key="5">
    <source>
        <dbReference type="SAM" id="MobiDB-lite"/>
    </source>
</evidence>
<dbReference type="EMBL" id="KB008093">
    <property type="protein sequence ID" value="ELR13325.1"/>
    <property type="molecule type" value="Genomic_DNA"/>
</dbReference>
<dbReference type="SUPFAM" id="SSF144232">
    <property type="entry name" value="HIT/MYND zinc finger-like"/>
    <property type="match status" value="1"/>
</dbReference>
<feature type="compositionally biased region" description="Basic residues" evidence="5">
    <location>
        <begin position="1"/>
        <end position="10"/>
    </location>
</feature>
<feature type="region of interest" description="Disordered" evidence="5">
    <location>
        <begin position="379"/>
        <end position="407"/>
    </location>
</feature>
<dbReference type="GeneID" id="14913910"/>
<dbReference type="Gene3D" id="6.10.140.2220">
    <property type="match status" value="1"/>
</dbReference>
<sequence length="480" mass="53357">MKQRNKKKGKQQADTAKQVVPPEAADTWRHVPWETQEEGLGFALLLTNHSRGCVLNSQNLVIEYQRNESVEFCLARALSRPLSFVKDMLKVEDVSTAGCVTKDDFVRRYLSHALDPSNSREKAACEPRRPKMVVFDSVPLQRDSQRVLQLWGVRSATQPLSAAIRRRLAKELYMVHCGRNMDDLLLRVPGMSVDLVARFFKSASKFYHAGPAELARIYPDYFQSSDCGLYMKHSPGFTQPSSWTYEDMRRHGLESVDFVSRDAVPLPEERAMLEHGWKLAGGVEGFLNEGHNTFPYTTVEPESEEDEEEECGGARRPIPAELAWLIYAMVAIRKWVKRGHLRCVGVDDDGLPAYDPHTFSIKLGEETVRIRFPTVMEGREAAAAPPASPATADGPDSTAAAAGEPPLPDAGMQRCAMCAKQVKGRNTDGKCGVQVKWCSRCREVGYCSPACQREHWPAHKPACAPASITASERRPAGGVA</sequence>
<organism evidence="7 8">
    <name type="scientific">Acanthamoeba castellanii (strain ATCC 30010 / Neff)</name>
    <dbReference type="NCBI Taxonomy" id="1257118"/>
    <lineage>
        <taxon>Eukaryota</taxon>
        <taxon>Amoebozoa</taxon>
        <taxon>Discosea</taxon>
        <taxon>Longamoebia</taxon>
        <taxon>Centramoebida</taxon>
        <taxon>Acanthamoebidae</taxon>
        <taxon>Acanthamoeba</taxon>
    </lineage>
</organism>
<keyword evidence="1" id="KW-0479">Metal-binding</keyword>
<dbReference type="RefSeq" id="XP_004335338.1">
    <property type="nucleotide sequence ID" value="XM_004335290.1"/>
</dbReference>
<dbReference type="AlphaFoldDB" id="L8GJS3"/>
<dbReference type="OrthoDB" id="432970at2759"/>
<evidence type="ECO:0000313" key="7">
    <source>
        <dbReference type="EMBL" id="ELR13325.1"/>
    </source>
</evidence>
<evidence type="ECO:0000259" key="6">
    <source>
        <dbReference type="PROSITE" id="PS50865"/>
    </source>
</evidence>
<accession>L8GJS3</accession>
<keyword evidence="3" id="KW-0862">Zinc</keyword>
<name>L8GJS3_ACACF</name>
<dbReference type="Pfam" id="PF01753">
    <property type="entry name" value="zf-MYND"/>
    <property type="match status" value="1"/>
</dbReference>
<evidence type="ECO:0000256" key="1">
    <source>
        <dbReference type="ARBA" id="ARBA00022723"/>
    </source>
</evidence>
<dbReference type="Proteomes" id="UP000011083">
    <property type="component" value="Unassembled WGS sequence"/>
</dbReference>
<feature type="compositionally biased region" description="Low complexity" evidence="5">
    <location>
        <begin position="381"/>
        <end position="392"/>
    </location>
</feature>
<evidence type="ECO:0000256" key="2">
    <source>
        <dbReference type="ARBA" id="ARBA00022771"/>
    </source>
</evidence>
<keyword evidence="8" id="KW-1185">Reference proteome</keyword>
<protein>
    <submittedName>
        <fullName evidence="7">MYND finger domain containing protein</fullName>
    </submittedName>
</protein>
<feature type="domain" description="MYND-type" evidence="6">
    <location>
        <begin position="415"/>
        <end position="463"/>
    </location>
</feature>
<gene>
    <name evidence="7" type="ORF">ACA1_239200</name>
</gene>
<dbReference type="PROSITE" id="PS50865">
    <property type="entry name" value="ZF_MYND_2"/>
    <property type="match status" value="1"/>
</dbReference>
<evidence type="ECO:0000256" key="4">
    <source>
        <dbReference type="PROSITE-ProRule" id="PRU00134"/>
    </source>
</evidence>
<reference evidence="7 8" key="1">
    <citation type="journal article" date="2013" name="Genome Biol.">
        <title>Genome of Acanthamoeba castellanii highlights extensive lateral gene transfer and early evolution of tyrosine kinase signaling.</title>
        <authorList>
            <person name="Clarke M."/>
            <person name="Lohan A.J."/>
            <person name="Liu B."/>
            <person name="Lagkouvardos I."/>
            <person name="Roy S."/>
            <person name="Zafar N."/>
            <person name="Bertelli C."/>
            <person name="Schilde C."/>
            <person name="Kianianmomeni A."/>
            <person name="Burglin T.R."/>
            <person name="Frech C."/>
            <person name="Turcotte B."/>
            <person name="Kopec K.O."/>
            <person name="Synnott J.M."/>
            <person name="Choo C."/>
            <person name="Paponov I."/>
            <person name="Finkler A."/>
            <person name="Soon Heng Tan C."/>
            <person name="Hutchins A.P."/>
            <person name="Weinmeier T."/>
            <person name="Rattei T."/>
            <person name="Chu J.S."/>
            <person name="Gimenez G."/>
            <person name="Irimia M."/>
            <person name="Rigden D.J."/>
            <person name="Fitzpatrick D.A."/>
            <person name="Lorenzo-Morales J."/>
            <person name="Bateman A."/>
            <person name="Chiu C.H."/>
            <person name="Tang P."/>
            <person name="Hegemann P."/>
            <person name="Fromm H."/>
            <person name="Raoult D."/>
            <person name="Greub G."/>
            <person name="Miranda-Saavedra D."/>
            <person name="Chen N."/>
            <person name="Nash P."/>
            <person name="Ginger M.L."/>
            <person name="Horn M."/>
            <person name="Schaap P."/>
            <person name="Caler L."/>
            <person name="Loftus B."/>
        </authorList>
    </citation>
    <scope>NUCLEOTIDE SEQUENCE [LARGE SCALE GENOMIC DNA]</scope>
    <source>
        <strain evidence="7 8">Neff</strain>
    </source>
</reference>
<dbReference type="STRING" id="1257118.L8GJS3"/>
<dbReference type="InterPro" id="IPR002893">
    <property type="entry name" value="Znf_MYND"/>
</dbReference>
<keyword evidence="2 4" id="KW-0863">Zinc-finger</keyword>